<feature type="region of interest" description="Disordered" evidence="1">
    <location>
        <begin position="128"/>
        <end position="149"/>
    </location>
</feature>
<dbReference type="Gene3D" id="3.40.50.10190">
    <property type="entry name" value="BRCT domain"/>
    <property type="match status" value="3"/>
</dbReference>
<dbReference type="PROSITE" id="PS50172">
    <property type="entry name" value="BRCT"/>
    <property type="match status" value="3"/>
</dbReference>
<feature type="domain" description="BRCT" evidence="2">
    <location>
        <begin position="642"/>
        <end position="709"/>
    </location>
</feature>
<dbReference type="AlphaFoldDB" id="A0A6J1RZW1"/>
<organism evidence="3 4">
    <name type="scientific">Frankliniella occidentalis</name>
    <name type="common">Western flower thrips</name>
    <name type="synonym">Euthrips occidentalis</name>
    <dbReference type="NCBI Taxonomy" id="133901"/>
    <lineage>
        <taxon>Eukaryota</taxon>
        <taxon>Metazoa</taxon>
        <taxon>Ecdysozoa</taxon>
        <taxon>Arthropoda</taxon>
        <taxon>Hexapoda</taxon>
        <taxon>Insecta</taxon>
        <taxon>Pterygota</taxon>
        <taxon>Neoptera</taxon>
        <taxon>Paraneoptera</taxon>
        <taxon>Thysanoptera</taxon>
        <taxon>Terebrantia</taxon>
        <taxon>Thripoidea</taxon>
        <taxon>Thripidae</taxon>
        <taxon>Frankliniella</taxon>
    </lineage>
</organism>
<proteinExistence type="predicted"/>
<feature type="region of interest" description="Disordered" evidence="1">
    <location>
        <begin position="30"/>
        <end position="115"/>
    </location>
</feature>
<dbReference type="SUPFAM" id="SSF52113">
    <property type="entry name" value="BRCT domain"/>
    <property type="match status" value="3"/>
</dbReference>
<evidence type="ECO:0000313" key="4">
    <source>
        <dbReference type="RefSeq" id="XP_026273883.1"/>
    </source>
</evidence>
<feature type="domain" description="BRCT" evidence="2">
    <location>
        <begin position="727"/>
        <end position="810"/>
    </location>
</feature>
<dbReference type="Pfam" id="PF00533">
    <property type="entry name" value="BRCT"/>
    <property type="match status" value="1"/>
</dbReference>
<dbReference type="Pfam" id="PF12738">
    <property type="entry name" value="PTCB-BRCT"/>
    <property type="match status" value="1"/>
</dbReference>
<dbReference type="RefSeq" id="XP_026273883.1">
    <property type="nucleotide sequence ID" value="XM_026418098.2"/>
</dbReference>
<reference evidence="4" key="1">
    <citation type="submission" date="2025-08" db="UniProtKB">
        <authorList>
            <consortium name="RefSeq"/>
        </authorList>
    </citation>
    <scope>IDENTIFICATION</scope>
    <source>
        <tissue evidence="4">Whole organism</tissue>
    </source>
</reference>
<dbReference type="InterPro" id="IPR022047">
    <property type="entry name" value="Microcephalin-like"/>
</dbReference>
<dbReference type="GO" id="GO:0000278">
    <property type="term" value="P:mitotic cell cycle"/>
    <property type="evidence" value="ECO:0007669"/>
    <property type="project" value="TreeGrafter"/>
</dbReference>
<dbReference type="InterPro" id="IPR036420">
    <property type="entry name" value="BRCT_dom_sf"/>
</dbReference>
<feature type="region of interest" description="Disordered" evidence="1">
    <location>
        <begin position="164"/>
        <end position="209"/>
    </location>
</feature>
<name>A0A6J1RZW1_FRAOC</name>
<evidence type="ECO:0000313" key="3">
    <source>
        <dbReference type="Proteomes" id="UP000504606"/>
    </source>
</evidence>
<evidence type="ECO:0000259" key="2">
    <source>
        <dbReference type="PROSITE" id="PS50172"/>
    </source>
</evidence>
<protein>
    <submittedName>
        <fullName evidence="4">Uncharacterized protein LOC113203413 isoform X2</fullName>
    </submittedName>
</protein>
<feature type="compositionally biased region" description="Polar residues" evidence="1">
    <location>
        <begin position="96"/>
        <end position="115"/>
    </location>
</feature>
<feature type="compositionally biased region" description="Basic residues" evidence="1">
    <location>
        <begin position="189"/>
        <end position="199"/>
    </location>
</feature>
<dbReference type="InterPro" id="IPR001357">
    <property type="entry name" value="BRCT_dom"/>
</dbReference>
<evidence type="ECO:0000256" key="1">
    <source>
        <dbReference type="SAM" id="MobiDB-lite"/>
    </source>
</evidence>
<dbReference type="CDD" id="cd17716">
    <property type="entry name" value="BRCT_microcephalin_rpt1"/>
    <property type="match status" value="1"/>
</dbReference>
<dbReference type="CDD" id="cd17751">
    <property type="entry name" value="BRCT_microcephalin_rpt3"/>
    <property type="match status" value="1"/>
</dbReference>
<dbReference type="SMART" id="SM00292">
    <property type="entry name" value="BRCT"/>
    <property type="match status" value="3"/>
</dbReference>
<feature type="compositionally biased region" description="Basic and acidic residues" evidence="1">
    <location>
        <begin position="484"/>
        <end position="499"/>
    </location>
</feature>
<dbReference type="GeneID" id="113203413"/>
<feature type="compositionally biased region" description="Polar residues" evidence="1">
    <location>
        <begin position="500"/>
        <end position="510"/>
    </location>
</feature>
<accession>A0A6J1RZW1</accession>
<feature type="compositionally biased region" description="Polar residues" evidence="1">
    <location>
        <begin position="134"/>
        <end position="149"/>
    </location>
</feature>
<dbReference type="PANTHER" id="PTHR14625:SF3">
    <property type="entry name" value="MICROCEPHALIN"/>
    <property type="match status" value="1"/>
</dbReference>
<feature type="region of interest" description="Disordered" evidence="1">
    <location>
        <begin position="473"/>
        <end position="510"/>
    </location>
</feature>
<feature type="compositionally biased region" description="Polar residues" evidence="1">
    <location>
        <begin position="71"/>
        <end position="87"/>
    </location>
</feature>
<dbReference type="CDD" id="cd17736">
    <property type="entry name" value="BRCT_microcephalin_rpt2"/>
    <property type="match status" value="1"/>
</dbReference>
<gene>
    <name evidence="4" type="primary">LOC113203413</name>
</gene>
<dbReference type="PANTHER" id="PTHR14625">
    <property type="entry name" value="MICROCEPHALIN"/>
    <property type="match status" value="1"/>
</dbReference>
<sequence length="810" mass="90370">MSQLYRLFCEGLQSRTVEEGLSSTLILTSTPLEDDGADDAGFVQDPPQVSKPPHNFSPELENEVLSEKESPNLSVQGQVGSASTESNEAAEVPDPNNVNKRPTTPKISLDKSQQLSLKVCSPKRIEGAVKDQKSNYNSPVPQRDGNVNVSPVDFVDRIIATKHRDKAVAQKQRCQSSSSDSMESEKAASLHRSRSRKRTPISDSSETDFEGADELIQEPATASLSSPIKSPHNELPVKRLKENSDACKSTSVESTINLVIENTISSVDSISTTRASTEIEPVSPSAARCRVFLKRNAASVISPGRNISTTNNRGSIQNCTSDQITLSKSNCQQQSEADCLRLAAVLKGVVAYVEVRSGHDNRSMGVRTQLRALGATVVEKMNKEVTHVIFNEGSSATLRQARKQGCHLVSVLWIDECIELTAVAPENKHPPLNMHLYEESQNIKKYRKMKSLQPDFEAGKGEERLNNYIKKYRSKVKKAPQSQDNEKSSDSSGEEEHQTDSGVNKQQRPVLSNKNIVLKELSVVLNKINTVGASGMSVSSDQRHKRRLMPLQQKDFLSQPLNDYDSEDLRPENPYTCPSSSKQRTILPTRRVRKQVNTPRRSSCFVRSTPGSVQSQYRQRKTQPQMRTMVCTFMHRRDIDVVAAVIKQLGGWILEPTVSPKTTHVVCGDSKRTINLLKGIAYGCWILHQEWVMRSLEAGRWLDEEAFELHEFPAIKQCRIARETLGVNPDIFSSIESIYVSKDTTPPRSDLVDLLGLCGANIVNTARQAKLIVGPYQRRSSFTSVIFVKEQWVLDSIQENMLQPFRPYRQ</sequence>
<dbReference type="Proteomes" id="UP000504606">
    <property type="component" value="Unplaced"/>
</dbReference>
<keyword evidence="3" id="KW-1185">Reference proteome</keyword>
<feature type="domain" description="BRCT" evidence="2">
    <location>
        <begin position="341"/>
        <end position="431"/>
    </location>
</feature>